<organism evidence="1">
    <name type="scientific">marine sediment metagenome</name>
    <dbReference type="NCBI Taxonomy" id="412755"/>
    <lineage>
        <taxon>unclassified sequences</taxon>
        <taxon>metagenomes</taxon>
        <taxon>ecological metagenomes</taxon>
    </lineage>
</organism>
<evidence type="ECO:0000313" key="1">
    <source>
        <dbReference type="EMBL" id="GAI78109.1"/>
    </source>
</evidence>
<protein>
    <recommendedName>
        <fullName evidence="2">Extracellular solute-binding protein</fullName>
    </recommendedName>
</protein>
<dbReference type="AlphaFoldDB" id="X1TDL1"/>
<gene>
    <name evidence="1" type="ORF">S12H4_18673</name>
</gene>
<feature type="non-terminal residue" evidence="1">
    <location>
        <position position="1"/>
    </location>
</feature>
<sequence>DYCTSQMVAGLAIEDPHLYLPLDQWAFTIEGEVPGGEVAFAPSPGPVRGQGYIGTFNNGIVRITRNPEACYWLGRYLCSYEVQKELIEGGWSGIRMDVYEDPKYQDPEWDKLIGLRGRMLKEVWDMMEPYVNDFIHFNSSAMGKIYEMQIIICHEAVTGKTTIDEGVKKMTEITIELQRKFGSLPIREEL</sequence>
<comment type="caution">
    <text evidence="1">The sequence shown here is derived from an EMBL/GenBank/DDBJ whole genome shotgun (WGS) entry which is preliminary data.</text>
</comment>
<proteinExistence type="predicted"/>
<dbReference type="Gene3D" id="3.40.190.10">
    <property type="entry name" value="Periplasmic binding protein-like II"/>
    <property type="match status" value="1"/>
</dbReference>
<name>X1TDL1_9ZZZZ</name>
<evidence type="ECO:0008006" key="2">
    <source>
        <dbReference type="Google" id="ProtNLM"/>
    </source>
</evidence>
<dbReference type="EMBL" id="BARW01009250">
    <property type="protein sequence ID" value="GAI78109.1"/>
    <property type="molecule type" value="Genomic_DNA"/>
</dbReference>
<dbReference type="SUPFAM" id="SSF53850">
    <property type="entry name" value="Periplasmic binding protein-like II"/>
    <property type="match status" value="1"/>
</dbReference>
<reference evidence="1" key="1">
    <citation type="journal article" date="2014" name="Front. Microbiol.">
        <title>High frequency of phylogenetically diverse reductive dehalogenase-homologous genes in deep subseafloor sedimentary metagenomes.</title>
        <authorList>
            <person name="Kawai M."/>
            <person name="Futagami T."/>
            <person name="Toyoda A."/>
            <person name="Takaki Y."/>
            <person name="Nishi S."/>
            <person name="Hori S."/>
            <person name="Arai W."/>
            <person name="Tsubouchi T."/>
            <person name="Morono Y."/>
            <person name="Uchiyama I."/>
            <person name="Ito T."/>
            <person name="Fujiyama A."/>
            <person name="Inagaki F."/>
            <person name="Takami H."/>
        </authorList>
    </citation>
    <scope>NUCLEOTIDE SEQUENCE</scope>
    <source>
        <strain evidence="1">Expedition CK06-06</strain>
    </source>
</reference>
<accession>X1TDL1</accession>